<dbReference type="OrthoDB" id="5979581at2759"/>
<dbReference type="KEGG" id="ela:UCREL1_817"/>
<dbReference type="HOGENOM" id="CLU_000288_81_13_1"/>
<accession>M7T5I2</accession>
<dbReference type="GO" id="GO:0043484">
    <property type="term" value="P:regulation of RNA splicing"/>
    <property type="evidence" value="ECO:0007669"/>
    <property type="project" value="TreeGrafter"/>
</dbReference>
<evidence type="ECO:0000256" key="1">
    <source>
        <dbReference type="ARBA" id="ARBA00022527"/>
    </source>
</evidence>
<dbReference type="GO" id="GO:0005634">
    <property type="term" value="C:nucleus"/>
    <property type="evidence" value="ECO:0007669"/>
    <property type="project" value="TreeGrafter"/>
</dbReference>
<name>M7T5I2_EUTLA</name>
<keyword evidence="2" id="KW-0808">Transferase</keyword>
<dbReference type="InterPro" id="IPR011009">
    <property type="entry name" value="Kinase-like_dom_sf"/>
</dbReference>
<dbReference type="Proteomes" id="UP000012174">
    <property type="component" value="Unassembled WGS sequence"/>
</dbReference>
<evidence type="ECO:0000259" key="6">
    <source>
        <dbReference type="PROSITE" id="PS50011"/>
    </source>
</evidence>
<dbReference type="GO" id="GO:0004674">
    <property type="term" value="F:protein serine/threonine kinase activity"/>
    <property type="evidence" value="ECO:0007669"/>
    <property type="project" value="UniProtKB-KW"/>
</dbReference>
<evidence type="ECO:0000313" key="7">
    <source>
        <dbReference type="EMBL" id="EMR72123.1"/>
    </source>
</evidence>
<dbReference type="AlphaFoldDB" id="M7T5I2"/>
<keyword evidence="1" id="KW-0723">Serine/threonine-protein kinase</keyword>
<dbReference type="InterPro" id="IPR051175">
    <property type="entry name" value="CLK_kinases"/>
</dbReference>
<gene>
    <name evidence="7" type="ORF">UCREL1_817</name>
</gene>
<sequence length="271" mass="30809">MLLGLKFLHENQIVHGDLQPGNILFHLQDLAGLDPKDLEQNQTNSKLDPLIRMDGKVDLWAPKYLAVHEPLTRVALPQDQQIVKLADFGGAFWVDKPPASVKTPFAFRAPETILHERVSTAIDIWSFGCLMFELLTEHPLFELFTFCRQVDGVNDDHLIQISEIIGPLTLKMLAKWPRYSTYFGTDGTRLTAIPSGFDESEMGLKLERSCKNHGPPLPYDALKKKFYKYKPGDTDDSEAEEIVSLFKEILDVDPLRRPSAVQLLTHPWFRA</sequence>
<keyword evidence="4 7" id="KW-0418">Kinase</keyword>
<reference evidence="8" key="1">
    <citation type="journal article" date="2013" name="Genome Announc.">
        <title>Draft genome sequence of the grapevine dieback fungus Eutypa lata UCR-EL1.</title>
        <authorList>
            <person name="Blanco-Ulate B."/>
            <person name="Rolshausen P.E."/>
            <person name="Cantu D."/>
        </authorList>
    </citation>
    <scope>NUCLEOTIDE SEQUENCE [LARGE SCALE GENOMIC DNA]</scope>
    <source>
        <strain evidence="8">UCR-EL1</strain>
    </source>
</reference>
<dbReference type="Pfam" id="PF00069">
    <property type="entry name" value="Pkinase"/>
    <property type="match status" value="1"/>
</dbReference>
<feature type="domain" description="Protein kinase" evidence="6">
    <location>
        <begin position="1"/>
        <end position="269"/>
    </location>
</feature>
<evidence type="ECO:0000256" key="4">
    <source>
        <dbReference type="ARBA" id="ARBA00022777"/>
    </source>
</evidence>
<keyword evidence="3" id="KW-0547">Nucleotide-binding</keyword>
<dbReference type="SMART" id="SM00220">
    <property type="entry name" value="S_TKc"/>
    <property type="match status" value="1"/>
</dbReference>
<dbReference type="Gene3D" id="1.10.510.10">
    <property type="entry name" value="Transferase(Phosphotransferase) domain 1"/>
    <property type="match status" value="1"/>
</dbReference>
<dbReference type="SUPFAM" id="SSF56112">
    <property type="entry name" value="Protein kinase-like (PK-like)"/>
    <property type="match status" value="1"/>
</dbReference>
<evidence type="ECO:0000313" key="8">
    <source>
        <dbReference type="Proteomes" id="UP000012174"/>
    </source>
</evidence>
<dbReference type="PROSITE" id="PS50011">
    <property type="entry name" value="PROTEIN_KINASE_DOM"/>
    <property type="match status" value="1"/>
</dbReference>
<organism evidence="7 8">
    <name type="scientific">Eutypa lata (strain UCR-EL1)</name>
    <name type="common">Grapevine dieback disease fungus</name>
    <name type="synonym">Eutypa armeniacae</name>
    <dbReference type="NCBI Taxonomy" id="1287681"/>
    <lineage>
        <taxon>Eukaryota</taxon>
        <taxon>Fungi</taxon>
        <taxon>Dikarya</taxon>
        <taxon>Ascomycota</taxon>
        <taxon>Pezizomycotina</taxon>
        <taxon>Sordariomycetes</taxon>
        <taxon>Xylariomycetidae</taxon>
        <taxon>Xylariales</taxon>
        <taxon>Diatrypaceae</taxon>
        <taxon>Eutypa</taxon>
    </lineage>
</organism>
<dbReference type="eggNOG" id="KOG1290">
    <property type="taxonomic scope" value="Eukaryota"/>
</dbReference>
<keyword evidence="5" id="KW-0067">ATP-binding</keyword>
<proteinExistence type="predicted"/>
<dbReference type="PANTHER" id="PTHR45646">
    <property type="entry name" value="SERINE/THREONINE-PROTEIN KINASE DOA-RELATED"/>
    <property type="match status" value="1"/>
</dbReference>
<dbReference type="EMBL" id="KB705518">
    <property type="protein sequence ID" value="EMR72123.1"/>
    <property type="molecule type" value="Genomic_DNA"/>
</dbReference>
<dbReference type="PANTHER" id="PTHR45646:SF11">
    <property type="entry name" value="SERINE_THREONINE-PROTEIN KINASE DOA"/>
    <property type="match status" value="1"/>
</dbReference>
<evidence type="ECO:0000256" key="3">
    <source>
        <dbReference type="ARBA" id="ARBA00022741"/>
    </source>
</evidence>
<dbReference type="InterPro" id="IPR000719">
    <property type="entry name" value="Prot_kinase_dom"/>
</dbReference>
<dbReference type="OMA" id="IWMARSI"/>
<protein>
    <submittedName>
        <fullName evidence="7">Putative serine protein kinase protein</fullName>
    </submittedName>
</protein>
<evidence type="ECO:0000256" key="2">
    <source>
        <dbReference type="ARBA" id="ARBA00022679"/>
    </source>
</evidence>
<keyword evidence="8" id="KW-1185">Reference proteome</keyword>
<dbReference type="GO" id="GO:0005524">
    <property type="term" value="F:ATP binding"/>
    <property type="evidence" value="ECO:0007669"/>
    <property type="project" value="UniProtKB-KW"/>
</dbReference>
<evidence type="ECO:0000256" key="5">
    <source>
        <dbReference type="ARBA" id="ARBA00022840"/>
    </source>
</evidence>